<protein>
    <recommendedName>
        <fullName evidence="6">Large ribosomal subunit protein mL39</fullName>
    </recommendedName>
    <alternativeName>
        <fullName evidence="7">39S ribosomal protein L39, mitochondrial</fullName>
    </alternativeName>
</protein>
<dbReference type="PANTHER" id="PTHR42753">
    <property type="entry name" value="MITOCHONDRIAL RIBOSOME PROTEIN L39/PROLYL-TRNA LIGASE FAMILY MEMBER"/>
    <property type="match status" value="1"/>
</dbReference>
<keyword evidence="4" id="KW-0687">Ribonucleoprotein</keyword>
<dbReference type="Gene3D" id="3.30.980.10">
    <property type="entry name" value="Threonyl-trna Synthetase, Chain A, domain 2"/>
    <property type="match status" value="1"/>
</dbReference>
<comment type="subcellular location">
    <subcellularLocation>
        <location evidence="1">Mitochondrion</location>
    </subcellularLocation>
</comment>
<keyword evidence="3" id="KW-0496">Mitochondrion</keyword>
<dbReference type="GO" id="GO:1990904">
    <property type="term" value="C:ribonucleoprotein complex"/>
    <property type="evidence" value="ECO:0007669"/>
    <property type="project" value="UniProtKB-KW"/>
</dbReference>
<evidence type="ECO:0000313" key="9">
    <source>
        <dbReference type="EMBL" id="SSX02988.1"/>
    </source>
</evidence>
<dbReference type="CDD" id="cd01667">
    <property type="entry name" value="TGS_ThrRS"/>
    <property type="match status" value="1"/>
</dbReference>
<dbReference type="SUPFAM" id="SSF55186">
    <property type="entry name" value="ThrRS/AlaRS common domain"/>
    <property type="match status" value="1"/>
</dbReference>
<dbReference type="InterPro" id="IPR018163">
    <property type="entry name" value="Thr/Ala-tRNA-synth_IIc_edit"/>
</dbReference>
<dbReference type="AlphaFoldDB" id="A0A336KGQ2"/>
<dbReference type="GO" id="GO:0000166">
    <property type="term" value="F:nucleotide binding"/>
    <property type="evidence" value="ECO:0007669"/>
    <property type="project" value="InterPro"/>
</dbReference>
<dbReference type="PROSITE" id="PS51880">
    <property type="entry name" value="TGS"/>
    <property type="match status" value="1"/>
</dbReference>
<organism evidence="9">
    <name type="scientific">Culicoides sonorensis</name>
    <name type="common">Biting midge</name>
    <dbReference type="NCBI Taxonomy" id="179676"/>
    <lineage>
        <taxon>Eukaryota</taxon>
        <taxon>Metazoa</taxon>
        <taxon>Ecdysozoa</taxon>
        <taxon>Arthropoda</taxon>
        <taxon>Hexapoda</taxon>
        <taxon>Insecta</taxon>
        <taxon>Pterygota</taxon>
        <taxon>Neoptera</taxon>
        <taxon>Endopterygota</taxon>
        <taxon>Diptera</taxon>
        <taxon>Nematocera</taxon>
        <taxon>Chironomoidea</taxon>
        <taxon>Ceratopogonidae</taxon>
        <taxon>Ceratopogoninae</taxon>
        <taxon>Culicoides</taxon>
        <taxon>Monoculicoides</taxon>
    </lineage>
</organism>
<keyword evidence="2" id="KW-0689">Ribosomal protein</keyword>
<dbReference type="EMBL" id="UFQT01000339">
    <property type="protein sequence ID" value="SSX23355.1"/>
    <property type="molecule type" value="Genomic_DNA"/>
</dbReference>
<dbReference type="InterPro" id="IPR004095">
    <property type="entry name" value="TGS"/>
</dbReference>
<gene>
    <name evidence="9" type="primary">CSON008846</name>
</gene>
<evidence type="ECO:0000256" key="2">
    <source>
        <dbReference type="ARBA" id="ARBA00022980"/>
    </source>
</evidence>
<feature type="domain" description="TGS" evidence="8">
    <location>
        <begin position="55"/>
        <end position="121"/>
    </location>
</feature>
<dbReference type="Gene3D" id="3.10.20.30">
    <property type="match status" value="1"/>
</dbReference>
<evidence type="ECO:0000259" key="8">
    <source>
        <dbReference type="PROSITE" id="PS51880"/>
    </source>
</evidence>
<dbReference type="GO" id="GO:0005739">
    <property type="term" value="C:mitochondrion"/>
    <property type="evidence" value="ECO:0007669"/>
    <property type="project" value="UniProtKB-SubCell"/>
</dbReference>
<dbReference type="GO" id="GO:0003723">
    <property type="term" value="F:RNA binding"/>
    <property type="evidence" value="ECO:0007669"/>
    <property type="project" value="TreeGrafter"/>
</dbReference>
<sequence length="337" mass="38125">MLVLNTFHNPFLCKFGREIVNQSKRFLSSTEIITRQSKLFSEEQKRQYENLGRIEKIEVRYLGLPEDTTLVMNKNLSTPYNCAQHLGESHCKRSALALIDGTTPWDMHRPLTDSCSLQLLHFTVADPHFVNKAFWRTCSFMLGAALTNAFKESAELNLHSFPTPSIKSGSFVYDFSISHADFKPTKEEMRVFSAEMIKLANRDLKIERLDVSHDVALEIFEHNPFKREQLPSISNQSNGIVTLYRAGDHVDISRGPMVSSTRQLGKCTIAAIHSISCPEMGNVHMYRAQGVALPIGLNLNHFAFGILEERAKKINNARLPHEQIPDEPVQVSKNALS</sequence>
<reference evidence="9" key="1">
    <citation type="submission" date="2018-04" db="EMBL/GenBank/DDBJ databases">
        <authorList>
            <person name="Go L.Y."/>
            <person name="Mitchell J.A."/>
        </authorList>
    </citation>
    <scope>NUCLEOTIDE SEQUENCE</scope>
    <source>
        <tissue evidence="9">Whole organism</tissue>
    </source>
</reference>
<dbReference type="PANTHER" id="PTHR42753:SF9">
    <property type="entry name" value="LARGE RIBOSOMAL SUBUNIT PROTEIN ML39"/>
    <property type="match status" value="1"/>
</dbReference>
<evidence type="ECO:0000313" key="10">
    <source>
        <dbReference type="EMBL" id="SSX23355.1"/>
    </source>
</evidence>
<name>A0A336KGQ2_CULSO</name>
<dbReference type="OMA" id="YNCAQHL"/>
<evidence type="ECO:0000256" key="7">
    <source>
        <dbReference type="ARBA" id="ARBA00075914"/>
    </source>
</evidence>
<dbReference type="InterPro" id="IPR012675">
    <property type="entry name" value="Beta-grasp_dom_sf"/>
</dbReference>
<dbReference type="GO" id="GO:0005840">
    <property type="term" value="C:ribosome"/>
    <property type="evidence" value="ECO:0007669"/>
    <property type="project" value="UniProtKB-KW"/>
</dbReference>
<dbReference type="InterPro" id="IPR050062">
    <property type="entry name" value="Pro-tRNA_synthetase"/>
</dbReference>
<evidence type="ECO:0000256" key="5">
    <source>
        <dbReference type="ARBA" id="ARBA00061231"/>
    </source>
</evidence>
<dbReference type="FunFam" id="3.30.980.10:FF:000006">
    <property type="entry name" value="39S ribosomal protein L39, mitochondrial"/>
    <property type="match status" value="1"/>
</dbReference>
<evidence type="ECO:0000256" key="4">
    <source>
        <dbReference type="ARBA" id="ARBA00023274"/>
    </source>
</evidence>
<dbReference type="VEuPathDB" id="VectorBase:CSON008846"/>
<dbReference type="EMBL" id="UFQS01000339">
    <property type="protein sequence ID" value="SSX02988.1"/>
    <property type="molecule type" value="Genomic_DNA"/>
</dbReference>
<accession>A0A336KGQ2</accession>
<comment type="similarity">
    <text evidence="5">Belongs to the mitochondrion-specific ribosomal protein mL39 family.</text>
</comment>
<evidence type="ECO:0000256" key="3">
    <source>
        <dbReference type="ARBA" id="ARBA00023128"/>
    </source>
</evidence>
<evidence type="ECO:0000256" key="1">
    <source>
        <dbReference type="ARBA" id="ARBA00004173"/>
    </source>
</evidence>
<evidence type="ECO:0000256" key="6">
    <source>
        <dbReference type="ARBA" id="ARBA00071662"/>
    </source>
</evidence>
<dbReference type="FunFam" id="3.10.20.30:FF:000031">
    <property type="entry name" value="Mitochondrial ribosomal protein L39"/>
    <property type="match status" value="1"/>
</dbReference>
<proteinExistence type="inferred from homology"/>
<reference evidence="10" key="2">
    <citation type="submission" date="2018-07" db="EMBL/GenBank/DDBJ databases">
        <authorList>
            <person name="Quirk P.G."/>
            <person name="Krulwich T.A."/>
        </authorList>
    </citation>
    <scope>NUCLEOTIDE SEQUENCE</scope>
</reference>